<dbReference type="InterPro" id="IPR027417">
    <property type="entry name" value="P-loop_NTPase"/>
</dbReference>
<dbReference type="InterPro" id="IPR038729">
    <property type="entry name" value="Rad50/SbcC_AAA"/>
</dbReference>
<feature type="compositionally biased region" description="Basic and acidic residues" evidence="2">
    <location>
        <begin position="209"/>
        <end position="224"/>
    </location>
</feature>
<dbReference type="SUPFAM" id="SSF52540">
    <property type="entry name" value="P-loop containing nucleoside triphosphate hydrolases"/>
    <property type="match status" value="1"/>
</dbReference>
<gene>
    <name evidence="4" type="ORF">ENH89_21710</name>
</gene>
<dbReference type="Gene3D" id="3.40.50.300">
    <property type="entry name" value="P-loop containing nucleotide triphosphate hydrolases"/>
    <property type="match status" value="1"/>
</dbReference>
<feature type="domain" description="Rad50/SbcC-type AAA" evidence="3">
    <location>
        <begin position="66"/>
        <end position="342"/>
    </location>
</feature>
<feature type="coiled-coil region" evidence="1">
    <location>
        <begin position="282"/>
        <end position="391"/>
    </location>
</feature>
<dbReference type="PANTHER" id="PTHR41259:SF1">
    <property type="entry name" value="DOUBLE-STRAND BREAK REPAIR RAD50 ATPASE, PUTATIVE-RELATED"/>
    <property type="match status" value="1"/>
</dbReference>
<reference evidence="4" key="1">
    <citation type="journal article" date="2020" name="mSystems">
        <title>Genome- and Community-Level Interaction Insights into Carbon Utilization and Element Cycling Functions of Hydrothermarchaeota in Hydrothermal Sediment.</title>
        <authorList>
            <person name="Zhou Z."/>
            <person name="Liu Y."/>
            <person name="Xu W."/>
            <person name="Pan J."/>
            <person name="Luo Z.H."/>
            <person name="Li M."/>
        </authorList>
    </citation>
    <scope>NUCLEOTIDE SEQUENCE</scope>
    <source>
        <strain evidence="4">HyVt-347</strain>
    </source>
</reference>
<evidence type="ECO:0000313" key="4">
    <source>
        <dbReference type="EMBL" id="HEU02881.1"/>
    </source>
</evidence>
<sequence length="491" mass="54361">MVHRAARVPAARRDQTAQADRMPRRPQLLAPSLCRRRRAPRATRTARAGLNIQPENTAMKISLVEVRNYLGLSHADVRPGDRNVVTIGGKNRAGKTSLLSAFEVALGGPREQPPEPVHHGARRAAIHMEFDDGELVIDRIIDREGRHKLEVHTKDGKQKSPQTMLDALVGARFLDPLQFLRLKPKAQRDLLVQVADIDVDLEELAKERSRDYDERRNVNRDLKRTQATAEQLGPDEDPITVTPASELLAEMESKRAEGAAREAAVGRVTDTDDELGEAASAIEAVTGDIVEAERDLDRMKQELEKLKLRRTEQVAAVDASPPAEQLATELEQLTAQASKLTEDAGIAAAIDERNSRRTQARGDVERLEGVAEELTESIDALDQTKADALERAKMPISGLTIDDERVIYNGSPFEQVAKSEQLQAALAIAAALSKEIREVWLRDAILLDDDSLSAVERFAEESGCRVWLECVGEDDSHTLIIQEGELREESQ</sequence>
<dbReference type="GO" id="GO:0016887">
    <property type="term" value="F:ATP hydrolysis activity"/>
    <property type="evidence" value="ECO:0007669"/>
    <property type="project" value="InterPro"/>
</dbReference>
<dbReference type="Pfam" id="PF13476">
    <property type="entry name" value="AAA_23"/>
    <property type="match status" value="1"/>
</dbReference>
<evidence type="ECO:0000313" key="5">
    <source>
        <dbReference type="Proteomes" id="UP000885680"/>
    </source>
</evidence>
<feature type="region of interest" description="Disordered" evidence="2">
    <location>
        <begin position="1"/>
        <end position="27"/>
    </location>
</feature>
<keyword evidence="1" id="KW-0175">Coiled coil</keyword>
<proteinExistence type="predicted"/>
<evidence type="ECO:0000256" key="1">
    <source>
        <dbReference type="SAM" id="Coils"/>
    </source>
</evidence>
<protein>
    <recommendedName>
        <fullName evidence="3">Rad50/SbcC-type AAA domain-containing protein</fullName>
    </recommendedName>
</protein>
<accession>A0A9C9TJK1</accession>
<dbReference type="PANTHER" id="PTHR41259">
    <property type="entry name" value="DOUBLE-STRAND BREAK REPAIR RAD50 ATPASE, PUTATIVE-RELATED"/>
    <property type="match status" value="1"/>
</dbReference>
<comment type="caution">
    <text evidence="4">The sequence shown here is derived from an EMBL/GenBank/DDBJ whole genome shotgun (WGS) entry which is preliminary data.</text>
</comment>
<organism evidence="4 5">
    <name type="scientific">Aurantimonas coralicida</name>
    <dbReference type="NCBI Taxonomy" id="182270"/>
    <lineage>
        <taxon>Bacteria</taxon>
        <taxon>Pseudomonadati</taxon>
        <taxon>Pseudomonadota</taxon>
        <taxon>Alphaproteobacteria</taxon>
        <taxon>Hyphomicrobiales</taxon>
        <taxon>Aurantimonadaceae</taxon>
        <taxon>Aurantimonas</taxon>
    </lineage>
</organism>
<dbReference type="GO" id="GO:0006302">
    <property type="term" value="P:double-strand break repair"/>
    <property type="evidence" value="ECO:0007669"/>
    <property type="project" value="InterPro"/>
</dbReference>
<evidence type="ECO:0000256" key="2">
    <source>
        <dbReference type="SAM" id="MobiDB-lite"/>
    </source>
</evidence>
<name>A0A9C9TJK1_9HYPH</name>
<dbReference type="EMBL" id="DRGN01000306">
    <property type="protein sequence ID" value="HEU02881.1"/>
    <property type="molecule type" value="Genomic_DNA"/>
</dbReference>
<dbReference type="Proteomes" id="UP000885680">
    <property type="component" value="Unassembled WGS sequence"/>
</dbReference>
<feature type="region of interest" description="Disordered" evidence="2">
    <location>
        <begin position="209"/>
        <end position="240"/>
    </location>
</feature>
<dbReference type="AlphaFoldDB" id="A0A9C9TJK1"/>
<evidence type="ECO:0000259" key="3">
    <source>
        <dbReference type="Pfam" id="PF13476"/>
    </source>
</evidence>